<evidence type="ECO:0000256" key="2">
    <source>
        <dbReference type="ARBA" id="ARBA00004667"/>
    </source>
</evidence>
<evidence type="ECO:0000313" key="12">
    <source>
        <dbReference type="Proteomes" id="UP001461341"/>
    </source>
</evidence>
<keyword evidence="11" id="KW-0328">Glycosyltransferase</keyword>
<keyword evidence="9" id="KW-0368">Histidine biosynthesis</keyword>
<organism evidence="11 12">
    <name type="scientific">Thermatribacter velox</name>
    <dbReference type="NCBI Taxonomy" id="3039681"/>
    <lineage>
        <taxon>Bacteria</taxon>
        <taxon>Pseudomonadati</taxon>
        <taxon>Atribacterota</taxon>
        <taxon>Atribacteria</taxon>
        <taxon>Atribacterales</taxon>
        <taxon>Thermatribacteraceae</taxon>
        <taxon>Thermatribacter</taxon>
    </lineage>
</organism>
<evidence type="ECO:0000256" key="7">
    <source>
        <dbReference type="ARBA" id="ARBA00022490"/>
    </source>
</evidence>
<comment type="function">
    <text evidence="8 9">Required for the first step of histidine biosynthesis. May allow the feedback regulation of ATP phosphoribosyltransferase activity by histidine.</text>
</comment>
<comment type="subunit">
    <text evidence="4 9">Heteromultimer composed of HisG and HisZ subunits.</text>
</comment>
<keyword evidence="12" id="KW-1185">Reference proteome</keyword>
<dbReference type="PIRSF" id="PIRSF001549">
    <property type="entry name" value="His-tRNA_synth"/>
    <property type="match status" value="1"/>
</dbReference>
<dbReference type="HAMAP" id="MF_00125">
    <property type="entry name" value="HisZ"/>
    <property type="match status" value="1"/>
</dbReference>
<evidence type="ECO:0000256" key="9">
    <source>
        <dbReference type="HAMAP-Rule" id="MF_00125"/>
    </source>
</evidence>
<evidence type="ECO:0000256" key="6">
    <source>
        <dbReference type="ARBA" id="ARBA00020397"/>
    </source>
</evidence>
<comment type="subcellular location">
    <subcellularLocation>
        <location evidence="1 9">Cytoplasm</location>
    </subcellularLocation>
</comment>
<dbReference type="Gene3D" id="3.30.930.10">
    <property type="entry name" value="Bira Bifunctional Protein, Domain 2"/>
    <property type="match status" value="1"/>
</dbReference>
<evidence type="ECO:0000259" key="10">
    <source>
        <dbReference type="PROSITE" id="PS50862"/>
    </source>
</evidence>
<comment type="miscellaneous">
    <text evidence="9">This function is generally fulfilled by the C-terminal part of HisG, which is missing in some bacteria such as this one.</text>
</comment>
<keyword evidence="7 9" id="KW-0963">Cytoplasm</keyword>
<name>A0ABZ2YAV9_9BACT</name>
<dbReference type="InterPro" id="IPR006195">
    <property type="entry name" value="aa-tRNA-synth_II"/>
</dbReference>
<evidence type="ECO:0000313" key="11">
    <source>
        <dbReference type="EMBL" id="WZL76107.1"/>
    </source>
</evidence>
<dbReference type="EMBL" id="CP121689">
    <property type="protein sequence ID" value="WZL76107.1"/>
    <property type="molecule type" value="Genomic_DNA"/>
</dbReference>
<dbReference type="RefSeq" id="WP_369018263.1">
    <property type="nucleotide sequence ID" value="NZ_CP121689.1"/>
</dbReference>
<evidence type="ECO:0000256" key="3">
    <source>
        <dbReference type="ARBA" id="ARBA00005539"/>
    </source>
</evidence>
<keyword evidence="9" id="KW-0028">Amino-acid biosynthesis</keyword>
<accession>A0ABZ2YAV9</accession>
<comment type="subunit">
    <text evidence="5">Homodimer.</text>
</comment>
<dbReference type="PANTHER" id="PTHR43707:SF1">
    <property type="entry name" value="HISTIDINE--TRNA LIGASE, MITOCHONDRIAL-RELATED"/>
    <property type="match status" value="1"/>
</dbReference>
<dbReference type="PROSITE" id="PS50862">
    <property type="entry name" value="AA_TRNA_LIGASE_II"/>
    <property type="match status" value="1"/>
</dbReference>
<dbReference type="Pfam" id="PF13393">
    <property type="entry name" value="tRNA-synt_His"/>
    <property type="match status" value="1"/>
</dbReference>
<dbReference type="Proteomes" id="UP001461341">
    <property type="component" value="Chromosome"/>
</dbReference>
<gene>
    <name evidence="9 11" type="primary">hisZ</name>
    <name evidence="11" type="ORF">QBE54_11125</name>
</gene>
<comment type="similarity">
    <text evidence="3 9">Belongs to the class-II aminoacyl-tRNA synthetase family. HisZ subfamily.</text>
</comment>
<evidence type="ECO:0000256" key="4">
    <source>
        <dbReference type="ARBA" id="ARBA00011496"/>
    </source>
</evidence>
<dbReference type="PANTHER" id="PTHR43707">
    <property type="entry name" value="HISTIDYL-TRNA SYNTHETASE"/>
    <property type="match status" value="1"/>
</dbReference>
<dbReference type="InterPro" id="IPR045864">
    <property type="entry name" value="aa-tRNA-synth_II/BPL/LPL"/>
</dbReference>
<evidence type="ECO:0000256" key="5">
    <source>
        <dbReference type="ARBA" id="ARBA00011738"/>
    </source>
</evidence>
<dbReference type="InterPro" id="IPR004516">
    <property type="entry name" value="HisRS/HisZ"/>
</dbReference>
<comment type="pathway">
    <text evidence="2 9">Amino-acid biosynthesis; L-histidine biosynthesis; L-histidine from 5-phospho-alpha-D-ribose 1-diphosphate: step 1/9.</text>
</comment>
<dbReference type="CDD" id="cd00773">
    <property type="entry name" value="HisRS-like_core"/>
    <property type="match status" value="1"/>
</dbReference>
<evidence type="ECO:0000256" key="8">
    <source>
        <dbReference type="ARBA" id="ARBA00025246"/>
    </source>
</evidence>
<dbReference type="SUPFAM" id="SSF55681">
    <property type="entry name" value="Class II aaRS and biotin synthetases"/>
    <property type="match status" value="1"/>
</dbReference>
<dbReference type="InterPro" id="IPR004517">
    <property type="entry name" value="HisZ"/>
</dbReference>
<dbReference type="NCBIfam" id="TIGR00443">
    <property type="entry name" value="hisZ_biosyn_reg"/>
    <property type="match status" value="1"/>
</dbReference>
<keyword evidence="11" id="KW-0808">Transferase</keyword>
<proteinExistence type="inferred from homology"/>
<dbReference type="InterPro" id="IPR041715">
    <property type="entry name" value="HisRS-like_core"/>
</dbReference>
<sequence>MELVFGMKDFYPREVKLKRRIEHELRSLFESWGYEEIEPPTIEYYATLEKALGGDLKERTYKFINRSGELVCLRPEFTTSVARMLCSRSRDPHLSFRVYYDGKIFRYPSSSFRTESELTQIGLENIGTNSPQDDAEVIALALFSLKRAGITDFEVDIGHAGFFKVLLKKLGLSPPEESLVKQLLKKRDFVALKALLGEMLFAGASLRDFFVELPFLRGRWELIKEVENRFAEEEEILKIVERIKEVLTVLEDYGLSERVFLNLGVIRDFDYYTGIVFEGFSPQAGHPLLAGGRYDELFSVFGKNAPACGFALFVERLMEVIEESSFTSRASHLVFEVCFSSRVRKAIFGVAERLREQGISLVLQEWPEKHCRVSWQDQSVEFPESAIAELEEFIKREFGTWKS</sequence>
<evidence type="ECO:0000256" key="1">
    <source>
        <dbReference type="ARBA" id="ARBA00004496"/>
    </source>
</evidence>
<reference evidence="11 12" key="1">
    <citation type="submission" date="2023-03" db="EMBL/GenBank/DDBJ databases">
        <title>Novel Species.</title>
        <authorList>
            <person name="Ma S."/>
        </authorList>
    </citation>
    <scope>NUCLEOTIDE SEQUENCE [LARGE SCALE GENOMIC DNA]</scope>
    <source>
        <strain evidence="11 12">B11</strain>
    </source>
</reference>
<dbReference type="GO" id="GO:0016757">
    <property type="term" value="F:glycosyltransferase activity"/>
    <property type="evidence" value="ECO:0007669"/>
    <property type="project" value="UniProtKB-KW"/>
</dbReference>
<feature type="domain" description="Aminoacyl-transfer RNA synthetases class-II family profile" evidence="10">
    <location>
        <begin position="1"/>
        <end position="403"/>
    </location>
</feature>
<protein>
    <recommendedName>
        <fullName evidence="6 9">ATP phosphoribosyltransferase regulatory subunit</fullName>
    </recommendedName>
</protein>